<comment type="caution">
    <text evidence="7">The sequence shown here is derived from an EMBL/GenBank/DDBJ whole genome shotgun (WGS) entry which is preliminary data.</text>
</comment>
<evidence type="ECO:0000313" key="8">
    <source>
        <dbReference type="Proteomes" id="UP001262889"/>
    </source>
</evidence>
<feature type="domain" description="F5/8 type C" evidence="5">
    <location>
        <begin position="362"/>
        <end position="511"/>
    </location>
</feature>
<dbReference type="PANTHER" id="PTHR42812:SF14">
    <property type="entry name" value="SECRETED PROTEIN"/>
    <property type="match status" value="1"/>
</dbReference>
<evidence type="ECO:0000256" key="3">
    <source>
        <dbReference type="ARBA" id="ARBA00023295"/>
    </source>
</evidence>
<reference evidence="7 8" key="1">
    <citation type="submission" date="2023-09" db="EMBL/GenBank/DDBJ databases">
        <authorList>
            <person name="Rey-Velasco X."/>
        </authorList>
    </citation>
    <scope>NUCLEOTIDE SEQUENCE [LARGE SCALE GENOMIC DNA]</scope>
    <source>
        <strain evidence="7 8">F363</strain>
    </source>
</reference>
<keyword evidence="8" id="KW-1185">Reference proteome</keyword>
<dbReference type="Pfam" id="PF00754">
    <property type="entry name" value="F5_F8_type_C"/>
    <property type="match status" value="1"/>
</dbReference>
<evidence type="ECO:0000313" key="7">
    <source>
        <dbReference type="EMBL" id="MDT0643080.1"/>
    </source>
</evidence>
<comment type="similarity">
    <text evidence="1">Belongs to the glycosyl hydrolase 43 family.</text>
</comment>
<protein>
    <submittedName>
        <fullName evidence="7">Family 43 glycosylhydrolase</fullName>
    </submittedName>
</protein>
<keyword evidence="4" id="KW-0732">Signal</keyword>
<evidence type="ECO:0000259" key="5">
    <source>
        <dbReference type="PROSITE" id="PS50022"/>
    </source>
</evidence>
<dbReference type="InterPro" id="IPR003961">
    <property type="entry name" value="FN3_dom"/>
</dbReference>
<dbReference type="PROSITE" id="PS50853">
    <property type="entry name" value="FN3"/>
    <property type="match status" value="1"/>
</dbReference>
<dbReference type="Gene3D" id="2.60.40.10">
    <property type="entry name" value="Immunoglobulins"/>
    <property type="match status" value="1"/>
</dbReference>
<dbReference type="PROSITE" id="PS50022">
    <property type="entry name" value="FA58C_3"/>
    <property type="match status" value="1"/>
</dbReference>
<dbReference type="CDD" id="cd00063">
    <property type="entry name" value="FN3"/>
    <property type="match status" value="1"/>
</dbReference>
<evidence type="ECO:0000256" key="1">
    <source>
        <dbReference type="ARBA" id="ARBA00009865"/>
    </source>
</evidence>
<dbReference type="SUPFAM" id="SSF49265">
    <property type="entry name" value="Fibronectin type III"/>
    <property type="match status" value="1"/>
</dbReference>
<feature type="domain" description="Fibronectin type-III" evidence="6">
    <location>
        <begin position="519"/>
        <end position="603"/>
    </location>
</feature>
<dbReference type="RefSeq" id="WP_311534703.1">
    <property type="nucleotide sequence ID" value="NZ_JAVRHQ010000010.1"/>
</dbReference>
<organism evidence="7 8">
    <name type="scientific">Autumnicola tepida</name>
    <dbReference type="NCBI Taxonomy" id="3075595"/>
    <lineage>
        <taxon>Bacteria</taxon>
        <taxon>Pseudomonadati</taxon>
        <taxon>Bacteroidota</taxon>
        <taxon>Flavobacteriia</taxon>
        <taxon>Flavobacteriales</taxon>
        <taxon>Flavobacteriaceae</taxon>
        <taxon>Autumnicola</taxon>
    </lineage>
</organism>
<dbReference type="Gene3D" id="2.60.120.260">
    <property type="entry name" value="Galactose-binding domain-like"/>
    <property type="match status" value="1"/>
</dbReference>
<dbReference type="InterPro" id="IPR036116">
    <property type="entry name" value="FN3_sf"/>
</dbReference>
<proteinExistence type="inferred from homology"/>
<dbReference type="EMBL" id="JAVRHQ010000010">
    <property type="protein sequence ID" value="MDT0643080.1"/>
    <property type="molecule type" value="Genomic_DNA"/>
</dbReference>
<dbReference type="SUPFAM" id="SSF49785">
    <property type="entry name" value="Galactose-binding domain-like"/>
    <property type="match status" value="1"/>
</dbReference>
<dbReference type="PANTHER" id="PTHR42812">
    <property type="entry name" value="BETA-XYLOSIDASE"/>
    <property type="match status" value="1"/>
</dbReference>
<dbReference type="Pfam" id="PF04616">
    <property type="entry name" value="Glyco_hydro_43"/>
    <property type="match status" value="1"/>
</dbReference>
<dbReference type="SUPFAM" id="SSF75005">
    <property type="entry name" value="Arabinanase/levansucrase/invertase"/>
    <property type="match status" value="1"/>
</dbReference>
<dbReference type="InterPro" id="IPR006710">
    <property type="entry name" value="Glyco_hydro_43"/>
</dbReference>
<keyword evidence="2" id="KW-0378">Hydrolase</keyword>
<dbReference type="InterPro" id="IPR008979">
    <property type="entry name" value="Galactose-bd-like_sf"/>
</dbReference>
<sequence>MKASCKQIIISVLAFIAAGNCFSQNGAKERHFKTYCNPIDIDYTYMALHAHTGVSYRAGADPAVINFKGKYYMFVTRSFGYWVSEDMSNWEFVTPQNWYFNGSNAPAAAVEGDEVIVAADPSGRMAVIKTDTPEVGDWQTQFGVIPIEIQDPALFVDDDGKVYLYEESSNVHPLHGVELDPANHYMPVGEEQPLVSLHPEEHGWERFGENHSSDMAPYLEGPWMTKHNGTYYLQYAAPGTEFNVYADGVYTSDNPLGPFEYAPYNPVSYKPGGFLTGAGHGSTVQDNNGDFWHFATMPISVNYKFERRIGLFPAGFEDDGQMYVNTAYGDYPQLLPGTEVGEHRNRFAGWMLLSYNKKTTANSVIEKGIQQRVIGPTMEPVLTSKDTEYDASKLVDEDISTFWVANGNNDSLQVSIDLGNKMRINALQVNFQEFNARLFGRLKGLKHQFIIEASLDGEKWNTLVDYSENLRDQPHAYIELDEPSDARYIRYRNVNTPNEYLAISEFRVFGKGYGKLPKQPSEFEVLRQEDKRNADVSWKEVPGAMGYVLYWGIEKEKLNNSVMIYSENEYELRALNTDQEYYFQVEAFSENGISERSKTVHVE</sequence>
<feature type="signal peptide" evidence="4">
    <location>
        <begin position="1"/>
        <end position="23"/>
    </location>
</feature>
<evidence type="ECO:0000259" key="6">
    <source>
        <dbReference type="PROSITE" id="PS50853"/>
    </source>
</evidence>
<dbReference type="InterPro" id="IPR013783">
    <property type="entry name" value="Ig-like_fold"/>
</dbReference>
<dbReference type="Proteomes" id="UP001262889">
    <property type="component" value="Unassembled WGS sequence"/>
</dbReference>
<feature type="chain" id="PRO_5046550662" evidence="4">
    <location>
        <begin position="24"/>
        <end position="603"/>
    </location>
</feature>
<dbReference type="Gene3D" id="2.115.10.20">
    <property type="entry name" value="Glycosyl hydrolase domain, family 43"/>
    <property type="match status" value="1"/>
</dbReference>
<gene>
    <name evidence="7" type="ORF">RM553_09600</name>
</gene>
<keyword evidence="3" id="KW-0326">Glycosidase</keyword>
<dbReference type="SMART" id="SM00060">
    <property type="entry name" value="FN3"/>
    <property type="match status" value="1"/>
</dbReference>
<dbReference type="InterPro" id="IPR023296">
    <property type="entry name" value="Glyco_hydro_beta-prop_sf"/>
</dbReference>
<dbReference type="Pfam" id="PF00041">
    <property type="entry name" value="fn3"/>
    <property type="match status" value="1"/>
</dbReference>
<name>A0ABU3C9R4_9FLAO</name>
<dbReference type="CDD" id="cd08982">
    <property type="entry name" value="GH43-like"/>
    <property type="match status" value="1"/>
</dbReference>
<evidence type="ECO:0000256" key="4">
    <source>
        <dbReference type="SAM" id="SignalP"/>
    </source>
</evidence>
<dbReference type="InterPro" id="IPR051795">
    <property type="entry name" value="Glycosyl_Hydrlase_43"/>
</dbReference>
<accession>A0ABU3C9R4</accession>
<dbReference type="InterPro" id="IPR000421">
    <property type="entry name" value="FA58C"/>
</dbReference>
<evidence type="ECO:0000256" key="2">
    <source>
        <dbReference type="ARBA" id="ARBA00022801"/>
    </source>
</evidence>